<dbReference type="Gene3D" id="3.40.1370.10">
    <property type="match status" value="1"/>
</dbReference>
<dbReference type="HAMAP" id="MF_01328_B">
    <property type="entry name" value="Ribosomal_uL4_B"/>
    <property type="match status" value="1"/>
</dbReference>
<dbReference type="GO" id="GO:0006412">
    <property type="term" value="P:translation"/>
    <property type="evidence" value="ECO:0007669"/>
    <property type="project" value="UniProtKB-UniRule"/>
</dbReference>
<dbReference type="GO" id="GO:0005840">
    <property type="term" value="C:ribosome"/>
    <property type="evidence" value="ECO:0007669"/>
    <property type="project" value="UniProtKB-KW"/>
</dbReference>
<keyword evidence="5" id="KW-0699">rRNA-binding</keyword>
<comment type="function">
    <text evidence="5">Forms part of the polypeptide exit tunnel.</text>
</comment>
<keyword evidence="3 5" id="KW-0687">Ribonucleoprotein</keyword>
<proteinExistence type="inferred from homology"/>
<dbReference type="EMBL" id="MEXN01000007">
    <property type="protein sequence ID" value="OGD03309.1"/>
    <property type="molecule type" value="Genomic_DNA"/>
</dbReference>
<sequence length="208" mass="22345">MISAGSINWKGEAGEKITLPKAVFEAKVSPTLLAQAQRVYLANQRKARARTKTRGEVEGSTRKIYRQKGTGGARHGSIRAPIFVGGGISHGPTGGQNYILKMPRKMGSTALLGALADRAASKRIVVVTGLKLPEKTKAASSMWKKAKLEKGALLVISDKEMAGRKSFRNLKDVEVALASSLNPYEVLGCKQLVISQAAIEALSKRYVN</sequence>
<keyword evidence="2 5" id="KW-0689">Ribosomal protein</keyword>
<organism evidence="6 7">
    <name type="scientific">Candidatus Amesbacteria bacterium RIFCSPLOWO2_01_FULL_48_25</name>
    <dbReference type="NCBI Taxonomy" id="1797259"/>
    <lineage>
        <taxon>Bacteria</taxon>
        <taxon>Candidatus Amesiibacteriota</taxon>
    </lineage>
</organism>
<dbReference type="PANTHER" id="PTHR10746">
    <property type="entry name" value="50S RIBOSOMAL PROTEIN L4"/>
    <property type="match status" value="1"/>
</dbReference>
<dbReference type="SUPFAM" id="SSF52166">
    <property type="entry name" value="Ribosomal protein L4"/>
    <property type="match status" value="1"/>
</dbReference>
<name>A0A1F4ZA73_9BACT</name>
<dbReference type="STRING" id="1797259.A2989_00565"/>
<evidence type="ECO:0000256" key="3">
    <source>
        <dbReference type="ARBA" id="ARBA00023274"/>
    </source>
</evidence>
<dbReference type="NCBIfam" id="TIGR03953">
    <property type="entry name" value="rplD_bact"/>
    <property type="match status" value="1"/>
</dbReference>
<dbReference type="InterPro" id="IPR013005">
    <property type="entry name" value="Ribosomal_uL4-like"/>
</dbReference>
<evidence type="ECO:0000256" key="5">
    <source>
        <dbReference type="HAMAP-Rule" id="MF_01328"/>
    </source>
</evidence>
<dbReference type="Proteomes" id="UP000177080">
    <property type="component" value="Unassembled WGS sequence"/>
</dbReference>
<evidence type="ECO:0000313" key="7">
    <source>
        <dbReference type="Proteomes" id="UP000177080"/>
    </source>
</evidence>
<reference evidence="6 7" key="1">
    <citation type="journal article" date="2016" name="Nat. Commun.">
        <title>Thousands of microbial genomes shed light on interconnected biogeochemical processes in an aquifer system.</title>
        <authorList>
            <person name="Anantharaman K."/>
            <person name="Brown C.T."/>
            <person name="Hug L.A."/>
            <person name="Sharon I."/>
            <person name="Castelle C.J."/>
            <person name="Probst A.J."/>
            <person name="Thomas B.C."/>
            <person name="Singh A."/>
            <person name="Wilkins M.J."/>
            <person name="Karaoz U."/>
            <person name="Brodie E.L."/>
            <person name="Williams K.H."/>
            <person name="Hubbard S.S."/>
            <person name="Banfield J.F."/>
        </authorList>
    </citation>
    <scope>NUCLEOTIDE SEQUENCE [LARGE SCALE GENOMIC DNA]</scope>
</reference>
<dbReference type="InterPro" id="IPR002136">
    <property type="entry name" value="Ribosomal_uL4"/>
</dbReference>
<dbReference type="Pfam" id="PF00573">
    <property type="entry name" value="Ribosomal_L4"/>
    <property type="match status" value="1"/>
</dbReference>
<evidence type="ECO:0000256" key="1">
    <source>
        <dbReference type="ARBA" id="ARBA00010528"/>
    </source>
</evidence>
<comment type="caution">
    <text evidence="6">The sequence shown here is derived from an EMBL/GenBank/DDBJ whole genome shotgun (WGS) entry which is preliminary data.</text>
</comment>
<keyword evidence="5" id="KW-0694">RNA-binding</keyword>
<dbReference type="GO" id="GO:0003735">
    <property type="term" value="F:structural constituent of ribosome"/>
    <property type="evidence" value="ECO:0007669"/>
    <property type="project" value="InterPro"/>
</dbReference>
<evidence type="ECO:0000313" key="6">
    <source>
        <dbReference type="EMBL" id="OGD03309.1"/>
    </source>
</evidence>
<accession>A0A1F4ZA73</accession>
<dbReference type="InterPro" id="IPR023574">
    <property type="entry name" value="Ribosomal_uL4_dom_sf"/>
</dbReference>
<protein>
    <recommendedName>
        <fullName evidence="4 5">Large ribosomal subunit protein uL4</fullName>
    </recommendedName>
</protein>
<evidence type="ECO:0000256" key="2">
    <source>
        <dbReference type="ARBA" id="ARBA00022980"/>
    </source>
</evidence>
<dbReference type="GO" id="GO:0019843">
    <property type="term" value="F:rRNA binding"/>
    <property type="evidence" value="ECO:0007669"/>
    <property type="project" value="UniProtKB-UniRule"/>
</dbReference>
<comment type="subunit">
    <text evidence="5">Part of the 50S ribosomal subunit.</text>
</comment>
<comment type="function">
    <text evidence="5">One of the primary rRNA binding proteins, this protein initially binds near the 5'-end of the 23S rRNA. It is important during the early stages of 50S assembly. It makes multiple contacts with different domains of the 23S rRNA in the assembled 50S subunit and ribosome.</text>
</comment>
<dbReference type="PANTHER" id="PTHR10746:SF6">
    <property type="entry name" value="LARGE RIBOSOMAL SUBUNIT PROTEIN UL4M"/>
    <property type="match status" value="1"/>
</dbReference>
<dbReference type="AlphaFoldDB" id="A0A1F4ZA73"/>
<dbReference type="GO" id="GO:1990904">
    <property type="term" value="C:ribonucleoprotein complex"/>
    <property type="evidence" value="ECO:0007669"/>
    <property type="project" value="UniProtKB-KW"/>
</dbReference>
<comment type="similarity">
    <text evidence="1 5">Belongs to the universal ribosomal protein uL4 family.</text>
</comment>
<gene>
    <name evidence="5" type="primary">rplD</name>
    <name evidence="6" type="ORF">A2989_00565</name>
</gene>
<evidence type="ECO:0000256" key="4">
    <source>
        <dbReference type="ARBA" id="ARBA00035244"/>
    </source>
</evidence>